<dbReference type="Proteomes" id="UP001165190">
    <property type="component" value="Unassembled WGS sequence"/>
</dbReference>
<dbReference type="SUPFAM" id="SSF53098">
    <property type="entry name" value="Ribonuclease H-like"/>
    <property type="match status" value="1"/>
</dbReference>
<feature type="domain" description="hAT-like transposase RNase-H fold" evidence="1">
    <location>
        <begin position="16"/>
        <end position="90"/>
    </location>
</feature>
<dbReference type="AlphaFoldDB" id="A0A9W7GVY7"/>
<name>A0A9W7GVY7_HIBTR</name>
<sequence>MKDSSCFKELRKLFGSLYVTSNTYAHEIYETRLMISNNIGPEDDGVKKMAAQMMSKYDKYYGNVDNINVLVFVSVILDPRHKATFLCLKIKVVLQSLFDLYASSMPRSKTKATSSSASISSSTFTQIGTQSGGKIDLQQLMTSKYERDTGCSLTSVNKNQAKRCPILHKMAKDVLAIPISTHLFALKISYALLDHLL</sequence>
<evidence type="ECO:0000313" key="2">
    <source>
        <dbReference type="EMBL" id="GMI66223.1"/>
    </source>
</evidence>
<keyword evidence="3" id="KW-1185">Reference proteome</keyword>
<proteinExistence type="predicted"/>
<dbReference type="InterPro" id="IPR025525">
    <property type="entry name" value="hAT-like_transposase_RNase-H"/>
</dbReference>
<gene>
    <name evidence="2" type="ORF">HRI_000291600</name>
</gene>
<organism evidence="2 3">
    <name type="scientific">Hibiscus trionum</name>
    <name type="common">Flower of an hour</name>
    <dbReference type="NCBI Taxonomy" id="183268"/>
    <lineage>
        <taxon>Eukaryota</taxon>
        <taxon>Viridiplantae</taxon>
        <taxon>Streptophyta</taxon>
        <taxon>Embryophyta</taxon>
        <taxon>Tracheophyta</taxon>
        <taxon>Spermatophyta</taxon>
        <taxon>Magnoliopsida</taxon>
        <taxon>eudicotyledons</taxon>
        <taxon>Gunneridae</taxon>
        <taxon>Pentapetalae</taxon>
        <taxon>rosids</taxon>
        <taxon>malvids</taxon>
        <taxon>Malvales</taxon>
        <taxon>Malvaceae</taxon>
        <taxon>Malvoideae</taxon>
        <taxon>Hibiscus</taxon>
    </lineage>
</organism>
<accession>A0A9W7GVY7</accession>
<dbReference type="OrthoDB" id="1002269at2759"/>
<dbReference type="PANTHER" id="PTHR23272:SF184">
    <property type="entry name" value="OS03G0311250 PROTEIN"/>
    <property type="match status" value="1"/>
</dbReference>
<protein>
    <submittedName>
        <fullName evidence="2">DAYSLEEPER</fullName>
    </submittedName>
</protein>
<evidence type="ECO:0000313" key="3">
    <source>
        <dbReference type="Proteomes" id="UP001165190"/>
    </source>
</evidence>
<dbReference type="InterPro" id="IPR012337">
    <property type="entry name" value="RNaseH-like_sf"/>
</dbReference>
<dbReference type="GO" id="GO:0003677">
    <property type="term" value="F:DNA binding"/>
    <property type="evidence" value="ECO:0007669"/>
    <property type="project" value="InterPro"/>
</dbReference>
<comment type="caution">
    <text evidence="2">The sequence shown here is derived from an EMBL/GenBank/DDBJ whole genome shotgun (WGS) entry which is preliminary data.</text>
</comment>
<evidence type="ECO:0000259" key="1">
    <source>
        <dbReference type="Pfam" id="PF14372"/>
    </source>
</evidence>
<dbReference type="EMBL" id="BSYR01000004">
    <property type="protein sequence ID" value="GMI66223.1"/>
    <property type="molecule type" value="Genomic_DNA"/>
</dbReference>
<dbReference type="PANTHER" id="PTHR23272">
    <property type="entry name" value="BED FINGER-RELATED"/>
    <property type="match status" value="1"/>
</dbReference>
<dbReference type="Pfam" id="PF14372">
    <property type="entry name" value="hAT-like_RNase-H"/>
    <property type="match status" value="1"/>
</dbReference>
<reference evidence="2" key="1">
    <citation type="submission" date="2023-05" db="EMBL/GenBank/DDBJ databases">
        <title>Genome and transcriptome analyses reveal genes involved in the formation of fine ridges on petal epidermal cells in Hibiscus trionum.</title>
        <authorList>
            <person name="Koshimizu S."/>
            <person name="Masuda S."/>
            <person name="Ishii T."/>
            <person name="Shirasu K."/>
            <person name="Hoshino A."/>
            <person name="Arita M."/>
        </authorList>
    </citation>
    <scope>NUCLEOTIDE SEQUENCE</scope>
    <source>
        <strain evidence="2">Hamamatsu line</strain>
    </source>
</reference>